<dbReference type="Gene3D" id="1.10.8.60">
    <property type="match status" value="1"/>
</dbReference>
<dbReference type="InterPro" id="IPR020796">
    <property type="entry name" value="ORC5"/>
</dbReference>
<dbReference type="EMBL" id="NCKU01000137">
    <property type="protein sequence ID" value="RWS16988.1"/>
    <property type="molecule type" value="Genomic_DNA"/>
</dbReference>
<evidence type="ECO:0000313" key="9">
    <source>
        <dbReference type="EMBL" id="RWS16988.1"/>
    </source>
</evidence>
<evidence type="ECO:0000256" key="3">
    <source>
        <dbReference type="ARBA" id="ARBA00022705"/>
    </source>
</evidence>
<evidence type="ECO:0000256" key="4">
    <source>
        <dbReference type="ARBA" id="ARBA00022741"/>
    </source>
</evidence>
<evidence type="ECO:0000256" key="1">
    <source>
        <dbReference type="ARBA" id="ARBA00004123"/>
    </source>
</evidence>
<keyword evidence="3" id="KW-0235">DNA replication</keyword>
<dbReference type="SUPFAM" id="SSF52540">
    <property type="entry name" value="P-loop containing nucleoside triphosphate hydrolases"/>
    <property type="match status" value="1"/>
</dbReference>
<dbReference type="SMART" id="SM00382">
    <property type="entry name" value="AAA"/>
    <property type="match status" value="1"/>
</dbReference>
<reference evidence="8 10" key="1">
    <citation type="journal article" date="2018" name="Gigascience">
        <title>Genomes of trombidid mites reveal novel predicted allergens and laterally-transferred genes associated with secondary metabolism.</title>
        <authorList>
            <person name="Dong X."/>
            <person name="Chaisiri K."/>
            <person name="Xia D."/>
            <person name="Armstrong S.D."/>
            <person name="Fang Y."/>
            <person name="Donnelly M.J."/>
            <person name="Kadowaki T."/>
            <person name="McGarry J.W."/>
            <person name="Darby A.C."/>
            <person name="Makepeace B.L."/>
        </authorList>
    </citation>
    <scope>NUCLEOTIDE SEQUENCE [LARGE SCALE GENOMIC DNA]</scope>
    <source>
        <strain evidence="8">UoL-WK</strain>
    </source>
</reference>
<keyword evidence="4" id="KW-0547">Nucleotide-binding</keyword>
<evidence type="ECO:0000313" key="8">
    <source>
        <dbReference type="EMBL" id="RWS16982.1"/>
    </source>
</evidence>
<dbReference type="GO" id="GO:0003688">
    <property type="term" value="F:DNA replication origin binding"/>
    <property type="evidence" value="ECO:0007669"/>
    <property type="project" value="TreeGrafter"/>
</dbReference>
<dbReference type="Pfam" id="PF21639">
    <property type="entry name" value="ORC5_lid"/>
    <property type="match status" value="1"/>
</dbReference>
<comment type="similarity">
    <text evidence="2">Belongs to the ORC5 family.</text>
</comment>
<evidence type="ECO:0000256" key="2">
    <source>
        <dbReference type="ARBA" id="ARBA00006269"/>
    </source>
</evidence>
<evidence type="ECO:0000313" key="10">
    <source>
        <dbReference type="Proteomes" id="UP000285301"/>
    </source>
</evidence>
<dbReference type="Pfam" id="PF14630">
    <property type="entry name" value="ORC5_C"/>
    <property type="match status" value="1"/>
</dbReference>
<dbReference type="OrthoDB" id="365981at2759"/>
<dbReference type="PANTHER" id="PTHR12705:SF0">
    <property type="entry name" value="ORIGIN RECOGNITION COMPLEX SUBUNIT 5"/>
    <property type="match status" value="1"/>
</dbReference>
<keyword evidence="5" id="KW-0067">ATP-binding</keyword>
<name>A0A3S3PQ27_9ACAR</name>
<dbReference type="InterPro" id="IPR048866">
    <property type="entry name" value="ORC5_lid"/>
</dbReference>
<dbReference type="PANTHER" id="PTHR12705">
    <property type="entry name" value="ORIGIN RECOGNITION COMPLEX SUBUNIT 5"/>
    <property type="match status" value="1"/>
</dbReference>
<proteinExistence type="inferred from homology"/>
<dbReference type="InterPro" id="IPR027417">
    <property type="entry name" value="P-loop_NTPase"/>
</dbReference>
<dbReference type="InterPro" id="IPR047088">
    <property type="entry name" value="ORC5_C"/>
</dbReference>
<accession>A0A3S3PQ27</accession>
<dbReference type="Pfam" id="PF13191">
    <property type="entry name" value="AAA_16"/>
    <property type="match status" value="1"/>
</dbReference>
<evidence type="ECO:0000256" key="6">
    <source>
        <dbReference type="ARBA" id="ARBA00023242"/>
    </source>
</evidence>
<dbReference type="Gene3D" id="3.40.50.300">
    <property type="entry name" value="P-loop containing nucleotide triphosphate hydrolases"/>
    <property type="match status" value="1"/>
</dbReference>
<dbReference type="STRING" id="1965070.A0A3S3PQ27"/>
<dbReference type="Proteomes" id="UP000285301">
    <property type="component" value="Unassembled WGS sequence"/>
</dbReference>
<organism evidence="8 10">
    <name type="scientific">Dinothrombium tinctorium</name>
    <dbReference type="NCBI Taxonomy" id="1965070"/>
    <lineage>
        <taxon>Eukaryota</taxon>
        <taxon>Metazoa</taxon>
        <taxon>Ecdysozoa</taxon>
        <taxon>Arthropoda</taxon>
        <taxon>Chelicerata</taxon>
        <taxon>Arachnida</taxon>
        <taxon>Acari</taxon>
        <taxon>Acariformes</taxon>
        <taxon>Trombidiformes</taxon>
        <taxon>Prostigmata</taxon>
        <taxon>Anystina</taxon>
        <taxon>Parasitengona</taxon>
        <taxon>Trombidioidea</taxon>
        <taxon>Trombidiidae</taxon>
        <taxon>Dinothrombium</taxon>
    </lineage>
</organism>
<reference evidence="8" key="2">
    <citation type="submission" date="2018-11" db="EMBL/GenBank/DDBJ databases">
        <title>Trombidioid mite genomics.</title>
        <authorList>
            <person name="Dong X."/>
        </authorList>
    </citation>
    <scope>NUCLEOTIDE SEQUENCE</scope>
    <source>
        <strain evidence="8">UoL-WK</strain>
    </source>
</reference>
<feature type="domain" description="AAA+ ATPase" evidence="7">
    <location>
        <begin position="31"/>
        <end position="192"/>
    </location>
</feature>
<dbReference type="GO" id="GO:0005664">
    <property type="term" value="C:nuclear origin of replication recognition complex"/>
    <property type="evidence" value="ECO:0007669"/>
    <property type="project" value="TreeGrafter"/>
</dbReference>
<sequence length="440" mass="50578">MEANLKTNANSLFLCRENTIEQLFRVFSLTNWPLVYIHGENGTGKTSITRHVLHALRLKCAFLDCLEMHSNKLLFQSILYSFKISENESTAIDGDLLEFCRCANAHEFVLKLEDVLNECKDEHKSVIVFDNAECLIDLDVTLVSLFSNILFGSTNISLPVCCIFISSLPFQSFRQNASVSCSPITIHFPSYTKDQLFAILRRKVPSGFTQQFYDNYITLTLSVLFQVSRNVEELDYICESNFEKYIEPVRTSTAELTDSMKLWRNFESHLRASADQCAIKTLNTNHQTHELPITGKYLLIAAFLASYNSVKSDKRFFLKNQGKARSSRQRQAFKKELMVTGPKPFTFERWFHIYKSLLELNYEKDCDEIHIKEPTVLLLSQIKTLVSLKLILKINSISCSSLSSLNKYRISDSVTIDFVNYISKSVDFDLLSHMERLTVK</sequence>
<dbReference type="InterPro" id="IPR003593">
    <property type="entry name" value="AAA+_ATPase"/>
</dbReference>
<gene>
    <name evidence="9" type="ORF">B4U79_17850</name>
    <name evidence="8" type="ORF">B4U79_17852</name>
</gene>
<dbReference type="AlphaFoldDB" id="A0A3S3PQ27"/>
<keyword evidence="10" id="KW-1185">Reference proteome</keyword>
<dbReference type="CDD" id="cd00009">
    <property type="entry name" value="AAA"/>
    <property type="match status" value="1"/>
</dbReference>
<comment type="caution">
    <text evidence="8">The sequence shown here is derived from an EMBL/GenBank/DDBJ whole genome shotgun (WGS) entry which is preliminary data.</text>
</comment>
<dbReference type="GO" id="GO:0006270">
    <property type="term" value="P:DNA replication initiation"/>
    <property type="evidence" value="ECO:0007669"/>
    <property type="project" value="TreeGrafter"/>
</dbReference>
<dbReference type="InterPro" id="IPR041664">
    <property type="entry name" value="AAA_16"/>
</dbReference>
<evidence type="ECO:0000256" key="5">
    <source>
        <dbReference type="ARBA" id="ARBA00022840"/>
    </source>
</evidence>
<evidence type="ECO:0000259" key="7">
    <source>
        <dbReference type="SMART" id="SM00382"/>
    </source>
</evidence>
<keyword evidence="6" id="KW-0539">Nucleus</keyword>
<dbReference type="EMBL" id="NCKU01000138">
    <property type="protein sequence ID" value="RWS16982.1"/>
    <property type="molecule type" value="Genomic_DNA"/>
</dbReference>
<comment type="subcellular location">
    <subcellularLocation>
        <location evidence="1">Nucleus</location>
    </subcellularLocation>
</comment>
<protein>
    <recommendedName>
        <fullName evidence="7">AAA+ ATPase domain-containing protein</fullName>
    </recommendedName>
</protein>